<dbReference type="OrthoDB" id="8446141at2"/>
<dbReference type="SUPFAM" id="SSF52540">
    <property type="entry name" value="P-loop containing nucleoside triphosphate hydrolases"/>
    <property type="match status" value="1"/>
</dbReference>
<evidence type="ECO:0000256" key="1">
    <source>
        <dbReference type="ARBA" id="ARBA00005771"/>
    </source>
</evidence>
<evidence type="ECO:0000256" key="2">
    <source>
        <dbReference type="ARBA" id="ARBA00022679"/>
    </source>
</evidence>
<evidence type="ECO:0000259" key="3">
    <source>
        <dbReference type="Pfam" id="PF00685"/>
    </source>
</evidence>
<evidence type="ECO:0000313" key="4">
    <source>
        <dbReference type="EMBL" id="AFZ59171.1"/>
    </source>
</evidence>
<proteinExistence type="inferred from homology"/>
<keyword evidence="5" id="KW-1185">Reference proteome</keyword>
<dbReference type="RefSeq" id="WP_015215792.1">
    <property type="nucleotide sequence ID" value="NC_019771.1"/>
</dbReference>
<dbReference type="Proteomes" id="UP000010474">
    <property type="component" value="Chromosome"/>
</dbReference>
<gene>
    <name evidence="4" type="ordered locus">Anacy_3790</name>
</gene>
<dbReference type="EMBL" id="CP003659">
    <property type="protein sequence ID" value="AFZ59171.1"/>
    <property type="molecule type" value="Genomic_DNA"/>
</dbReference>
<dbReference type="PANTHER" id="PTHR11783">
    <property type="entry name" value="SULFOTRANSFERASE SULT"/>
    <property type="match status" value="1"/>
</dbReference>
<dbReference type="HOGENOM" id="CLU_027239_4_2_3"/>
<dbReference type="Pfam" id="PF00685">
    <property type="entry name" value="Sulfotransfer_1"/>
    <property type="match status" value="1"/>
</dbReference>
<comment type="similarity">
    <text evidence="1">Belongs to the sulfotransferase 1 family.</text>
</comment>
<evidence type="ECO:0000313" key="5">
    <source>
        <dbReference type="Proteomes" id="UP000010474"/>
    </source>
</evidence>
<dbReference type="InterPro" id="IPR000863">
    <property type="entry name" value="Sulfotransferase_dom"/>
</dbReference>
<protein>
    <submittedName>
        <fullName evidence="4">Sulfotransferase</fullName>
    </submittedName>
</protein>
<sequence length="270" mass="31654">MLITSFMSRSLSKLRSLSKPDFPEIFKPTENDIYLVSYPRSGNTWMRVIMAELLYKKSGESVADIQYYVPDIHRKTYAKDVINSEFNLIKSHHLYRKDFKQVTNYKKVIYLIRDPRDVVISYYKYKKILRGYPLGFDEFFLDWISGRIWPCSWQEHINSWVGLGSQNSGVELEIIRYEDLLVNPEPELLKLGKILGIQILSEDVQRAIQAAAVDKMRSKESKGMPEHERSDKFQFIGEATNKQWTEKLTSEQLNLIHEYLGATMKHHGYS</sequence>
<accession>K9ZIY2</accession>
<dbReference type="AlphaFoldDB" id="K9ZIY2"/>
<reference evidence="5" key="1">
    <citation type="journal article" date="2013" name="Proc. Natl. Acad. Sci. U.S.A.">
        <title>Improving the coverage of the cyanobacterial phylum using diversity-driven genome sequencing.</title>
        <authorList>
            <person name="Shih P.M."/>
            <person name="Wu D."/>
            <person name="Latifi A."/>
            <person name="Axen S.D."/>
            <person name="Fewer D.P."/>
            <person name="Talla E."/>
            <person name="Calteau A."/>
            <person name="Cai F."/>
            <person name="Tandeau de Marsac N."/>
            <person name="Rippka R."/>
            <person name="Herdman M."/>
            <person name="Sivonen K."/>
            <person name="Coursin T."/>
            <person name="Laurent T."/>
            <person name="Goodwin L."/>
            <person name="Nolan M."/>
            <person name="Davenport K.W."/>
            <person name="Han C.S."/>
            <person name="Rubin E.M."/>
            <person name="Eisen J.A."/>
            <person name="Woyke T."/>
            <person name="Gugger M."/>
            <person name="Kerfeld C.A."/>
        </authorList>
    </citation>
    <scope>NUCLEOTIDE SEQUENCE [LARGE SCALE GENOMIC DNA]</scope>
    <source>
        <strain evidence="5">ATCC 27899 / PCC 7122</strain>
    </source>
</reference>
<organism evidence="4 5">
    <name type="scientific">Anabaena cylindrica (strain ATCC 27899 / PCC 7122)</name>
    <dbReference type="NCBI Taxonomy" id="272123"/>
    <lineage>
        <taxon>Bacteria</taxon>
        <taxon>Bacillati</taxon>
        <taxon>Cyanobacteriota</taxon>
        <taxon>Cyanophyceae</taxon>
        <taxon>Nostocales</taxon>
        <taxon>Nostocaceae</taxon>
        <taxon>Anabaena</taxon>
    </lineage>
</organism>
<dbReference type="Gene3D" id="3.40.50.300">
    <property type="entry name" value="P-loop containing nucleotide triphosphate hydrolases"/>
    <property type="match status" value="1"/>
</dbReference>
<feature type="domain" description="Sulfotransferase" evidence="3">
    <location>
        <begin position="31"/>
        <end position="266"/>
    </location>
</feature>
<dbReference type="InterPro" id="IPR027417">
    <property type="entry name" value="P-loop_NTPase"/>
</dbReference>
<dbReference type="STRING" id="272123.Anacy_3790"/>
<dbReference type="KEGG" id="acy:Anacy_3790"/>
<dbReference type="GO" id="GO:0008146">
    <property type="term" value="F:sulfotransferase activity"/>
    <property type="evidence" value="ECO:0007669"/>
    <property type="project" value="InterPro"/>
</dbReference>
<name>K9ZIY2_ANACC</name>
<dbReference type="PATRIC" id="fig|272123.3.peg.4118"/>
<dbReference type="eggNOG" id="ENOG502ZB7Q">
    <property type="taxonomic scope" value="Bacteria"/>
</dbReference>
<keyword evidence="2" id="KW-0808">Transferase</keyword>